<evidence type="ECO:0000313" key="1">
    <source>
        <dbReference type="EMBL" id="KAJ7976160.1"/>
    </source>
</evidence>
<sequence length="90" mass="10012">MSRRCRPDPEGSLSLQAPLDPAYSKDQVDLSQAEQKSSNQDQAIQTCQLRPVCTFDLGTKSKANTSDPGIIFWACHPIFRFDSTPTLLLK</sequence>
<dbReference type="Proteomes" id="UP001163823">
    <property type="component" value="Chromosome 3"/>
</dbReference>
<evidence type="ECO:0000313" key="2">
    <source>
        <dbReference type="Proteomes" id="UP001163823"/>
    </source>
</evidence>
<proteinExistence type="predicted"/>
<accession>A0AAD7Q788</accession>
<gene>
    <name evidence="1" type="ORF">O6P43_005977</name>
</gene>
<dbReference type="KEGG" id="qsa:O6P43_005977"/>
<dbReference type="AlphaFoldDB" id="A0AAD7Q788"/>
<name>A0AAD7Q788_QUISA</name>
<organism evidence="1 2">
    <name type="scientific">Quillaja saponaria</name>
    <name type="common">Soap bark tree</name>
    <dbReference type="NCBI Taxonomy" id="32244"/>
    <lineage>
        <taxon>Eukaryota</taxon>
        <taxon>Viridiplantae</taxon>
        <taxon>Streptophyta</taxon>
        <taxon>Embryophyta</taxon>
        <taxon>Tracheophyta</taxon>
        <taxon>Spermatophyta</taxon>
        <taxon>Magnoliopsida</taxon>
        <taxon>eudicotyledons</taxon>
        <taxon>Gunneridae</taxon>
        <taxon>Pentapetalae</taxon>
        <taxon>rosids</taxon>
        <taxon>fabids</taxon>
        <taxon>Fabales</taxon>
        <taxon>Quillajaceae</taxon>
        <taxon>Quillaja</taxon>
    </lineage>
</organism>
<protein>
    <submittedName>
        <fullName evidence="1">Uncharacterized protein</fullName>
    </submittedName>
</protein>
<dbReference type="EMBL" id="JARAOO010000003">
    <property type="protein sequence ID" value="KAJ7976160.1"/>
    <property type="molecule type" value="Genomic_DNA"/>
</dbReference>
<keyword evidence="2" id="KW-1185">Reference proteome</keyword>
<reference evidence="1" key="1">
    <citation type="journal article" date="2023" name="Science">
        <title>Elucidation of the pathway for biosynthesis of saponin adjuvants from the soapbark tree.</title>
        <authorList>
            <person name="Reed J."/>
            <person name="Orme A."/>
            <person name="El-Demerdash A."/>
            <person name="Owen C."/>
            <person name="Martin L.B.B."/>
            <person name="Misra R.C."/>
            <person name="Kikuchi S."/>
            <person name="Rejzek M."/>
            <person name="Martin A.C."/>
            <person name="Harkess A."/>
            <person name="Leebens-Mack J."/>
            <person name="Louveau T."/>
            <person name="Stephenson M.J."/>
            <person name="Osbourn A."/>
        </authorList>
    </citation>
    <scope>NUCLEOTIDE SEQUENCE</scope>
    <source>
        <strain evidence="1">S10</strain>
    </source>
</reference>
<comment type="caution">
    <text evidence="1">The sequence shown here is derived from an EMBL/GenBank/DDBJ whole genome shotgun (WGS) entry which is preliminary data.</text>
</comment>